<name>A0A0E2BKR2_9LEPT</name>
<organism evidence="1 2">
    <name type="scientific">Leptospira santarosai str. MOR084</name>
    <dbReference type="NCBI Taxonomy" id="1049984"/>
    <lineage>
        <taxon>Bacteria</taxon>
        <taxon>Pseudomonadati</taxon>
        <taxon>Spirochaetota</taxon>
        <taxon>Spirochaetia</taxon>
        <taxon>Leptospirales</taxon>
        <taxon>Leptospiraceae</taxon>
        <taxon>Leptospira</taxon>
    </lineage>
</organism>
<evidence type="ECO:0000313" key="2">
    <source>
        <dbReference type="Proteomes" id="UP000006329"/>
    </source>
</evidence>
<comment type="caution">
    <text evidence="1">The sequence shown here is derived from an EMBL/GenBank/DDBJ whole genome shotgun (WGS) entry which is preliminary data.</text>
</comment>
<dbReference type="NCBIfam" id="NF038262">
    <property type="entry name" value="SiaB_fam_kinase"/>
    <property type="match status" value="1"/>
</dbReference>
<evidence type="ECO:0008006" key="3">
    <source>
        <dbReference type="Google" id="ProtNLM"/>
    </source>
</evidence>
<dbReference type="InterPro" id="IPR046239">
    <property type="entry name" value="DUF6272"/>
</dbReference>
<dbReference type="AlphaFoldDB" id="A0A0E2BKR2"/>
<dbReference type="Proteomes" id="UP000006329">
    <property type="component" value="Unassembled WGS sequence"/>
</dbReference>
<dbReference type="RefSeq" id="WP_004464275.1">
    <property type="nucleotide sequence ID" value="NZ_AHON02000003.1"/>
</dbReference>
<protein>
    <recommendedName>
        <fullName evidence="3">GHKL domain protein</fullName>
    </recommendedName>
</protein>
<reference evidence="1" key="1">
    <citation type="submission" date="2012-10" db="EMBL/GenBank/DDBJ databases">
        <authorList>
            <person name="Harkins D.M."/>
            <person name="Durkin A.S."/>
            <person name="Brinkac L.M."/>
            <person name="Haft D.H."/>
            <person name="Selengut J.D."/>
            <person name="Sanka R."/>
            <person name="DePew J."/>
            <person name="Purushe J."/>
            <person name="Matthias M.A."/>
            <person name="Vinetz J.M."/>
            <person name="Sutton G.G."/>
            <person name="Nierman W.C."/>
            <person name="Fouts D.E."/>
        </authorList>
    </citation>
    <scope>NUCLEOTIDE SEQUENCE [LARGE SCALE GENOMIC DNA]</scope>
    <source>
        <strain evidence="1">MOR084</strain>
    </source>
</reference>
<evidence type="ECO:0000313" key="1">
    <source>
        <dbReference type="EMBL" id="EKO35800.1"/>
    </source>
</evidence>
<sequence length="184" mass="21018">MMENKSLELFQQYRNAYDYQLIVSFKGRLSQEVLTEFGSMIRTSLSTESKIKKIFAVFIELAQNMLHYSAERKTLEDGRESGVGIIMVDEKSIGYNISAGNLVLNEKIELLKSNCEKINSMSRDELKAYYQRQLRSNRPEESKGAGVGLIDIARKSDGPLSYDISPVDDKHSFFTLSVYFTKEN</sequence>
<dbReference type="EMBL" id="AHON02000003">
    <property type="protein sequence ID" value="EKO35800.1"/>
    <property type="molecule type" value="Genomic_DNA"/>
</dbReference>
<gene>
    <name evidence="1" type="ORF">LEP1GSC179_4219</name>
</gene>
<proteinExistence type="predicted"/>
<accession>A0A0E2BKR2</accession>
<keyword evidence="2" id="KW-1185">Reference proteome</keyword>
<dbReference type="Pfam" id="PF19788">
    <property type="entry name" value="DUF6272"/>
    <property type="match status" value="1"/>
</dbReference>